<evidence type="ECO:0000256" key="1">
    <source>
        <dbReference type="SAM" id="MobiDB-lite"/>
    </source>
</evidence>
<sequence>MVHTADGPALGATEPAAAPVAGTTAAMLLTPTPVASPSSRAANSTGPAPAPHPPPGASAPAVTASTLVTSTMGPMDPTAVTARRSPLSSSTTQPPLPSPPPRWIFILAPLSSVPSIAGLAPMQLVVHSRGIVGDAAAAAAAAGLVGLVSQLLPLRPSGIKLIKAADRAHAARINPAVLQAVPEYAAQRYAAVKSLLQINASTENFRYSIATLVRTVDLADAYTQRVFTGSAPAAAAAAAATDRATRPLLAAPQWQLLTVACLSLAAVIDEEYDDPVVADLAAIVEPHQYTAASVRDAKRSVAVTLEYHLSRPTAMDALYELLRTPGLDLYLAPFLQPFAEPTTELVTGWQDEQQRGLLPSHWLNPLIGITQQYLLAALGDTSLLGAHPLTVEAAPGTTSCGAARHHLFCELAIDVSSPVMAASAHTVAFCAARMSELLPRIEFLEVQFDGFVRSRLGLVSPPPTPTAGNPAGHASWPAAAATTAP</sequence>
<dbReference type="VEuPathDB" id="FungiDB:AMAG_09390"/>
<accession>A0A0L0SPD4</accession>
<feature type="compositionally biased region" description="Polar residues" evidence="1">
    <location>
        <begin position="33"/>
        <end position="46"/>
    </location>
</feature>
<organism evidence="2 3">
    <name type="scientific">Allomyces macrogynus (strain ATCC 38327)</name>
    <name type="common">Allomyces javanicus var. macrogynus</name>
    <dbReference type="NCBI Taxonomy" id="578462"/>
    <lineage>
        <taxon>Eukaryota</taxon>
        <taxon>Fungi</taxon>
        <taxon>Fungi incertae sedis</taxon>
        <taxon>Blastocladiomycota</taxon>
        <taxon>Blastocladiomycetes</taxon>
        <taxon>Blastocladiales</taxon>
        <taxon>Blastocladiaceae</taxon>
        <taxon>Allomyces</taxon>
    </lineage>
</organism>
<feature type="compositionally biased region" description="Pro residues" evidence="1">
    <location>
        <begin position="48"/>
        <end position="57"/>
    </location>
</feature>
<evidence type="ECO:0000313" key="2">
    <source>
        <dbReference type="EMBL" id="KNE64363.1"/>
    </source>
</evidence>
<dbReference type="AlphaFoldDB" id="A0A0L0SPD4"/>
<dbReference type="OrthoDB" id="5590282at2759"/>
<feature type="region of interest" description="Disordered" evidence="1">
    <location>
        <begin position="462"/>
        <end position="485"/>
    </location>
</feature>
<gene>
    <name evidence="2" type="ORF">AMAG_09390</name>
</gene>
<reference evidence="2 3" key="1">
    <citation type="submission" date="2009-11" db="EMBL/GenBank/DDBJ databases">
        <title>Annotation of Allomyces macrogynus ATCC 38327.</title>
        <authorList>
            <consortium name="The Broad Institute Genome Sequencing Platform"/>
            <person name="Russ C."/>
            <person name="Cuomo C."/>
            <person name="Burger G."/>
            <person name="Gray M.W."/>
            <person name="Holland P.W.H."/>
            <person name="King N."/>
            <person name="Lang F.B.F."/>
            <person name="Roger A.J."/>
            <person name="Ruiz-Trillo I."/>
            <person name="Young S.K."/>
            <person name="Zeng Q."/>
            <person name="Gargeya S."/>
            <person name="Fitzgerald M."/>
            <person name="Haas B."/>
            <person name="Abouelleil A."/>
            <person name="Alvarado L."/>
            <person name="Arachchi H.M."/>
            <person name="Berlin A."/>
            <person name="Chapman S.B."/>
            <person name="Gearin G."/>
            <person name="Goldberg J."/>
            <person name="Griggs A."/>
            <person name="Gujja S."/>
            <person name="Hansen M."/>
            <person name="Heiman D."/>
            <person name="Howarth C."/>
            <person name="Larimer J."/>
            <person name="Lui A."/>
            <person name="MacDonald P.J.P."/>
            <person name="McCowen C."/>
            <person name="Montmayeur A."/>
            <person name="Murphy C."/>
            <person name="Neiman D."/>
            <person name="Pearson M."/>
            <person name="Priest M."/>
            <person name="Roberts A."/>
            <person name="Saif S."/>
            <person name="Shea T."/>
            <person name="Sisk P."/>
            <person name="Stolte C."/>
            <person name="Sykes S."/>
            <person name="Wortman J."/>
            <person name="Nusbaum C."/>
            <person name="Birren B."/>
        </authorList>
    </citation>
    <scope>NUCLEOTIDE SEQUENCE [LARGE SCALE GENOMIC DNA]</scope>
    <source>
        <strain evidence="2 3">ATCC 38327</strain>
    </source>
</reference>
<dbReference type="Gene3D" id="1.10.472.10">
    <property type="entry name" value="Cyclin-like"/>
    <property type="match status" value="1"/>
</dbReference>
<proteinExistence type="predicted"/>
<dbReference type="Proteomes" id="UP000054350">
    <property type="component" value="Unassembled WGS sequence"/>
</dbReference>
<evidence type="ECO:0000313" key="3">
    <source>
        <dbReference type="Proteomes" id="UP000054350"/>
    </source>
</evidence>
<dbReference type="EMBL" id="GG745344">
    <property type="protein sequence ID" value="KNE64363.1"/>
    <property type="molecule type" value="Genomic_DNA"/>
</dbReference>
<keyword evidence="3" id="KW-1185">Reference proteome</keyword>
<name>A0A0L0SPD4_ALLM3</name>
<protein>
    <submittedName>
        <fullName evidence="2">Uncharacterized protein</fullName>
    </submittedName>
</protein>
<feature type="compositionally biased region" description="Polar residues" evidence="1">
    <location>
        <begin position="63"/>
        <end position="72"/>
    </location>
</feature>
<reference evidence="3" key="2">
    <citation type="submission" date="2009-11" db="EMBL/GenBank/DDBJ databases">
        <title>The Genome Sequence of Allomyces macrogynus strain ATCC 38327.</title>
        <authorList>
            <consortium name="The Broad Institute Genome Sequencing Platform"/>
            <person name="Russ C."/>
            <person name="Cuomo C."/>
            <person name="Shea T."/>
            <person name="Young S.K."/>
            <person name="Zeng Q."/>
            <person name="Koehrsen M."/>
            <person name="Haas B."/>
            <person name="Borodovsky M."/>
            <person name="Guigo R."/>
            <person name="Alvarado L."/>
            <person name="Berlin A."/>
            <person name="Borenstein D."/>
            <person name="Chen Z."/>
            <person name="Engels R."/>
            <person name="Freedman E."/>
            <person name="Gellesch M."/>
            <person name="Goldberg J."/>
            <person name="Griggs A."/>
            <person name="Gujja S."/>
            <person name="Heiman D."/>
            <person name="Hepburn T."/>
            <person name="Howarth C."/>
            <person name="Jen D."/>
            <person name="Larson L."/>
            <person name="Lewis B."/>
            <person name="Mehta T."/>
            <person name="Park D."/>
            <person name="Pearson M."/>
            <person name="Roberts A."/>
            <person name="Saif S."/>
            <person name="Shenoy N."/>
            <person name="Sisk P."/>
            <person name="Stolte C."/>
            <person name="Sykes S."/>
            <person name="Walk T."/>
            <person name="White J."/>
            <person name="Yandava C."/>
            <person name="Burger G."/>
            <person name="Gray M.W."/>
            <person name="Holland P.W.H."/>
            <person name="King N."/>
            <person name="Lang F.B.F."/>
            <person name="Roger A.J."/>
            <person name="Ruiz-Trillo I."/>
            <person name="Lander E."/>
            <person name="Nusbaum C."/>
        </authorList>
    </citation>
    <scope>NUCLEOTIDE SEQUENCE [LARGE SCALE GENOMIC DNA]</scope>
    <source>
        <strain evidence="3">ATCC 38327</strain>
    </source>
</reference>
<feature type="region of interest" description="Disordered" evidence="1">
    <location>
        <begin position="31"/>
        <end position="98"/>
    </location>
</feature>
<feature type="compositionally biased region" description="Low complexity" evidence="1">
    <location>
        <begin position="466"/>
        <end position="485"/>
    </location>
</feature>